<dbReference type="InterPro" id="IPR001714">
    <property type="entry name" value="Pept_M24_MAP"/>
</dbReference>
<sequence>MRKPIMIFNQVCTTALSYRFSPLVTQNLLQIKRSIRMNSWFKKRLDFGNYQVIEMPGQVLQEPRHVPSKIIKPLYAQNGKGIPVTVPESTKPEIKSNIQIEGMRASCRLARDALIYAKKLVTVGTTTEEIDKNVHEYIISQGAYPSPLCYKSFPKSICTSVNNVVCHGIPDNRALVNGDIINVDITVYLNGFHGDVSETFLVGDVDEKGKELVAVTKKCLDEAIAICKPGRPFNHIGAVVEACARKHGFRVVPAFTGHGIGSYFHGAPDIYHFKNTVPGLMEAGQTFTIEPAISQGSSQCIILEDKWTAITSDGSRAAQFEHTVLITESGVEVLTS</sequence>
<feature type="binding site" evidence="5">
    <location>
        <position position="290"/>
    </location>
    <ligand>
        <name>a divalent metal cation</name>
        <dbReference type="ChEBI" id="CHEBI:60240"/>
        <label>2</label>
        <note>catalytic</note>
    </ligand>
</feature>
<evidence type="ECO:0000256" key="2">
    <source>
        <dbReference type="ARBA" id="ARBA00022670"/>
    </source>
</evidence>
<dbReference type="EC" id="3.4.11.18" evidence="6"/>
<name>A0AAD5PN46_9CRUS</name>
<feature type="binding site" evidence="5">
    <location>
        <position position="167"/>
    </location>
    <ligand>
        <name>substrate</name>
    </ligand>
</feature>
<dbReference type="PANTHER" id="PTHR43330:SF8">
    <property type="entry name" value="METHIONINE AMINOPEPTIDASE 1D, MITOCHONDRIAL"/>
    <property type="match status" value="1"/>
</dbReference>
<dbReference type="Pfam" id="PF00557">
    <property type="entry name" value="Peptidase_M24"/>
    <property type="match status" value="1"/>
</dbReference>
<evidence type="ECO:0000256" key="1">
    <source>
        <dbReference type="ARBA" id="ARBA00022438"/>
    </source>
</evidence>
<protein>
    <recommendedName>
        <fullName evidence="6">Methionine aminopeptidase</fullName>
        <ecNumber evidence="6">3.4.11.18</ecNumber>
    </recommendedName>
</protein>
<dbReference type="EMBL" id="WJBH02000009">
    <property type="protein sequence ID" value="KAI9552812.1"/>
    <property type="molecule type" value="Genomic_DNA"/>
</dbReference>
<feature type="binding site" evidence="5">
    <location>
        <position position="184"/>
    </location>
    <ligand>
        <name>a divalent metal cation</name>
        <dbReference type="ChEBI" id="CHEBI:60240"/>
        <label>1</label>
    </ligand>
</feature>
<evidence type="ECO:0000259" key="7">
    <source>
        <dbReference type="Pfam" id="PF00557"/>
    </source>
</evidence>
<dbReference type="AlphaFoldDB" id="A0AAD5PN46"/>
<feature type="binding site" evidence="5">
    <location>
        <position position="265"/>
    </location>
    <ligand>
        <name>substrate</name>
    </ligand>
</feature>
<accession>A0AAD5PN46</accession>
<proteinExistence type="inferred from homology"/>
<feature type="binding site" evidence="5">
    <location>
        <position position="321"/>
    </location>
    <ligand>
        <name>a divalent metal cation</name>
        <dbReference type="ChEBI" id="CHEBI:60240"/>
        <label>1</label>
    </ligand>
</feature>
<feature type="binding site" evidence="5">
    <location>
        <position position="258"/>
    </location>
    <ligand>
        <name>a divalent metal cation</name>
        <dbReference type="ChEBI" id="CHEBI:60240"/>
        <label>2</label>
        <note>catalytic</note>
    </ligand>
</feature>
<keyword evidence="3 5" id="KW-0479">Metal-binding</keyword>
<dbReference type="GO" id="GO:0070006">
    <property type="term" value="F:metalloaminopeptidase activity"/>
    <property type="evidence" value="ECO:0007669"/>
    <property type="project" value="UniProtKB-UniRule"/>
</dbReference>
<feature type="binding site" evidence="5">
    <location>
        <position position="195"/>
    </location>
    <ligand>
        <name>a divalent metal cation</name>
        <dbReference type="ChEBI" id="CHEBI:60240"/>
        <label>1</label>
    </ligand>
</feature>
<feature type="binding site" evidence="5">
    <location>
        <position position="195"/>
    </location>
    <ligand>
        <name>a divalent metal cation</name>
        <dbReference type="ChEBI" id="CHEBI:60240"/>
        <label>2</label>
        <note>catalytic</note>
    </ligand>
</feature>
<feature type="domain" description="Peptidase M24" evidence="7">
    <location>
        <begin position="101"/>
        <end position="328"/>
    </location>
</feature>
<evidence type="ECO:0000256" key="5">
    <source>
        <dbReference type="HAMAP-Rule" id="MF_03174"/>
    </source>
</evidence>
<comment type="caution">
    <text evidence="8">The sequence shown here is derived from an EMBL/GenBank/DDBJ whole genome shotgun (WGS) entry which is preliminary data.</text>
</comment>
<keyword evidence="9" id="KW-1185">Reference proteome</keyword>
<comment type="catalytic activity">
    <reaction evidence="5 6">
        <text>Release of N-terminal amino acids, preferentially methionine, from peptides and arylamides.</text>
        <dbReference type="EC" id="3.4.11.18"/>
    </reaction>
</comment>
<organism evidence="8 9">
    <name type="scientific">Daphnia sinensis</name>
    <dbReference type="NCBI Taxonomy" id="1820382"/>
    <lineage>
        <taxon>Eukaryota</taxon>
        <taxon>Metazoa</taxon>
        <taxon>Ecdysozoa</taxon>
        <taxon>Arthropoda</taxon>
        <taxon>Crustacea</taxon>
        <taxon>Branchiopoda</taxon>
        <taxon>Diplostraca</taxon>
        <taxon>Cladocera</taxon>
        <taxon>Anomopoda</taxon>
        <taxon>Daphniidae</taxon>
        <taxon>Daphnia</taxon>
        <taxon>Daphnia similis group</taxon>
    </lineage>
</organism>
<gene>
    <name evidence="8" type="ORF">GHT06_020692</name>
</gene>
<dbReference type="InterPro" id="IPR036005">
    <property type="entry name" value="Creatinase/aminopeptidase-like"/>
</dbReference>
<dbReference type="GO" id="GO:0046872">
    <property type="term" value="F:metal ion binding"/>
    <property type="evidence" value="ECO:0007669"/>
    <property type="project" value="UniProtKB-UniRule"/>
</dbReference>
<evidence type="ECO:0000256" key="4">
    <source>
        <dbReference type="ARBA" id="ARBA00022801"/>
    </source>
</evidence>
<dbReference type="SUPFAM" id="SSF55920">
    <property type="entry name" value="Creatinase/aminopeptidase"/>
    <property type="match status" value="1"/>
</dbReference>
<dbReference type="Gene3D" id="3.90.230.10">
    <property type="entry name" value="Creatinase/methionine aminopeptidase superfamily"/>
    <property type="match status" value="1"/>
</dbReference>
<evidence type="ECO:0000256" key="6">
    <source>
        <dbReference type="RuleBase" id="RU003653"/>
    </source>
</evidence>
<feature type="binding site" evidence="5">
    <location>
        <position position="321"/>
    </location>
    <ligand>
        <name>a divalent metal cation</name>
        <dbReference type="ChEBI" id="CHEBI:60240"/>
        <label>2</label>
        <note>catalytic</note>
    </ligand>
</feature>
<comment type="cofactor">
    <cofactor evidence="5">
        <name>Co(2+)</name>
        <dbReference type="ChEBI" id="CHEBI:48828"/>
    </cofactor>
    <cofactor evidence="5">
        <name>Zn(2+)</name>
        <dbReference type="ChEBI" id="CHEBI:29105"/>
    </cofactor>
    <cofactor evidence="5">
        <name>Mn(2+)</name>
        <dbReference type="ChEBI" id="CHEBI:29035"/>
    </cofactor>
    <cofactor evidence="5">
        <name>Fe(2+)</name>
        <dbReference type="ChEBI" id="CHEBI:29033"/>
    </cofactor>
    <text evidence="5">Binds 2 divalent metal cations per subunit. Has a high-affinity and a low affinity metal-binding site. The true nature of the physiological cofactor is under debate. The enzyme is active with cobalt, zinc, manganese or divalent iron ions. Most likely, methionine aminopeptidases function as mononuclear Fe(2+)-metalloproteases under physiological conditions, and the catalytically relevant metal-binding site has been assigned to the histidine-containing high-affinity site.</text>
</comment>
<dbReference type="CDD" id="cd01086">
    <property type="entry name" value="MetAP1"/>
    <property type="match status" value="1"/>
</dbReference>
<keyword evidence="2 5" id="KW-0645">Protease</keyword>
<dbReference type="Proteomes" id="UP000820818">
    <property type="component" value="Linkage Group LG9"/>
</dbReference>
<comment type="function">
    <text evidence="6">Cotranslationally removes the N-terminal methionine from nascent proteins. The N-terminal methionine is often cleaved when the second residue in the primary sequence is small and uncharged (Met-Ala-, Cys, Gly, Pro, Ser, Thr, or Val).</text>
</comment>
<evidence type="ECO:0000256" key="3">
    <source>
        <dbReference type="ARBA" id="ARBA00022723"/>
    </source>
</evidence>
<dbReference type="InterPro" id="IPR000994">
    <property type="entry name" value="Pept_M24"/>
</dbReference>
<dbReference type="PRINTS" id="PR00599">
    <property type="entry name" value="MAPEPTIDASE"/>
</dbReference>
<dbReference type="PROSITE" id="PS00680">
    <property type="entry name" value="MAP_1"/>
    <property type="match status" value="1"/>
</dbReference>
<dbReference type="NCBIfam" id="TIGR00500">
    <property type="entry name" value="met_pdase_I"/>
    <property type="match status" value="1"/>
</dbReference>
<evidence type="ECO:0000313" key="9">
    <source>
        <dbReference type="Proteomes" id="UP000820818"/>
    </source>
</evidence>
<reference evidence="8 9" key="1">
    <citation type="submission" date="2022-05" db="EMBL/GenBank/DDBJ databases">
        <title>A multi-omics perspective on studying reproductive biology in Daphnia sinensis.</title>
        <authorList>
            <person name="Jia J."/>
        </authorList>
    </citation>
    <scope>NUCLEOTIDE SEQUENCE [LARGE SCALE GENOMIC DNA]</scope>
    <source>
        <strain evidence="8 9">WSL</strain>
    </source>
</reference>
<comment type="similarity">
    <text evidence="5">Belongs to the peptidase M24A family. Methionine aminopeptidase type 1 subfamily.</text>
</comment>
<dbReference type="GO" id="GO:0004239">
    <property type="term" value="F:initiator methionyl aminopeptidase activity"/>
    <property type="evidence" value="ECO:0007669"/>
    <property type="project" value="UniProtKB-UniRule"/>
</dbReference>
<dbReference type="InterPro" id="IPR002467">
    <property type="entry name" value="Pept_M24A_MAP1"/>
</dbReference>
<dbReference type="PANTHER" id="PTHR43330">
    <property type="entry name" value="METHIONINE AMINOPEPTIDASE"/>
    <property type="match status" value="1"/>
</dbReference>
<evidence type="ECO:0000313" key="8">
    <source>
        <dbReference type="EMBL" id="KAI9552812.1"/>
    </source>
</evidence>
<keyword evidence="1 5" id="KW-0031">Aminopeptidase</keyword>
<dbReference type="GO" id="GO:0006508">
    <property type="term" value="P:proteolysis"/>
    <property type="evidence" value="ECO:0007669"/>
    <property type="project" value="UniProtKB-KW"/>
</dbReference>
<keyword evidence="4 5" id="KW-0378">Hydrolase</keyword>
<dbReference type="HAMAP" id="MF_01974">
    <property type="entry name" value="MetAP_1"/>
    <property type="match status" value="1"/>
</dbReference>